<dbReference type="Proteomes" id="UP000722791">
    <property type="component" value="Unassembled WGS sequence"/>
</dbReference>
<evidence type="ECO:0000313" key="3">
    <source>
        <dbReference type="Proteomes" id="UP000722791"/>
    </source>
</evidence>
<accession>A0A8J4LNN4</accession>
<reference evidence="2" key="1">
    <citation type="journal article" date="2021" name="Proc. Natl. Acad. Sci. U.S.A.">
        <title>Three genomes in the algal genus Volvox reveal the fate of a haploid sex-determining region after a transition to homothallism.</title>
        <authorList>
            <person name="Yamamoto K."/>
            <person name="Hamaji T."/>
            <person name="Kawai-Toyooka H."/>
            <person name="Matsuzaki R."/>
            <person name="Takahashi F."/>
            <person name="Nishimura Y."/>
            <person name="Kawachi M."/>
            <person name="Noguchi H."/>
            <person name="Minakuchi Y."/>
            <person name="Umen J.G."/>
            <person name="Toyoda A."/>
            <person name="Nozaki H."/>
        </authorList>
    </citation>
    <scope>NUCLEOTIDE SEQUENCE</scope>
    <source>
        <strain evidence="2">NIES-3785</strain>
    </source>
</reference>
<proteinExistence type="predicted"/>
<dbReference type="EMBL" id="BNCQ01000014">
    <property type="protein sequence ID" value="GIM03529.1"/>
    <property type="molecule type" value="Genomic_DNA"/>
</dbReference>
<dbReference type="AlphaFoldDB" id="A0A8J4LNN4"/>
<feature type="compositionally biased region" description="Gly residues" evidence="1">
    <location>
        <begin position="41"/>
        <end position="63"/>
    </location>
</feature>
<feature type="compositionally biased region" description="Low complexity" evidence="1">
    <location>
        <begin position="128"/>
        <end position="149"/>
    </location>
</feature>
<evidence type="ECO:0000313" key="2">
    <source>
        <dbReference type="EMBL" id="GIM03529.1"/>
    </source>
</evidence>
<protein>
    <submittedName>
        <fullName evidence="2">Uncharacterized protein</fullName>
    </submittedName>
</protein>
<feature type="non-terminal residue" evidence="2">
    <location>
        <position position="280"/>
    </location>
</feature>
<organism evidence="2 3">
    <name type="scientific">Volvox reticuliferus</name>
    <dbReference type="NCBI Taxonomy" id="1737510"/>
    <lineage>
        <taxon>Eukaryota</taxon>
        <taxon>Viridiplantae</taxon>
        <taxon>Chlorophyta</taxon>
        <taxon>core chlorophytes</taxon>
        <taxon>Chlorophyceae</taxon>
        <taxon>CS clade</taxon>
        <taxon>Chlamydomonadales</taxon>
        <taxon>Volvocaceae</taxon>
        <taxon>Volvox</taxon>
    </lineage>
</organism>
<gene>
    <name evidence="2" type="ORF">Vretimale_8283</name>
</gene>
<feature type="region of interest" description="Disordered" evidence="1">
    <location>
        <begin position="85"/>
        <end position="151"/>
    </location>
</feature>
<feature type="region of interest" description="Disordered" evidence="1">
    <location>
        <begin position="1"/>
        <end position="63"/>
    </location>
</feature>
<feature type="compositionally biased region" description="Low complexity" evidence="1">
    <location>
        <begin position="7"/>
        <end position="20"/>
    </location>
</feature>
<sequence>ISPLSVPGAAPSSPLRLPPAGGSGGLSLQGLGAPDTPSPGGTTGLGQGGGGGGGGGGGVAGGRGLLGSRTWSAVTAEEIAMRGAGGSVEQFRQSPARTGSTTGLMRRVEFNSGGGSGGVSRQSPYGESLASPLQQPPHQQQRLHQQLAPSGASVLPSEWARPMTPPSPAVGGGGGGIAGAAAPAIVPLTAAAARAGGAIRSGSTSIAGGGGGGGGSSDSPEVEGDVGAGCSDEDALAILGANLSREVGIDEQLAALPETLGIGDLPLLAAAVPATTTTAG</sequence>
<feature type="compositionally biased region" description="Gly residues" evidence="1">
    <location>
        <begin position="207"/>
        <end position="216"/>
    </location>
</feature>
<evidence type="ECO:0000256" key="1">
    <source>
        <dbReference type="SAM" id="MobiDB-lite"/>
    </source>
</evidence>
<name>A0A8J4LNN4_9CHLO</name>
<feature type="region of interest" description="Disordered" evidence="1">
    <location>
        <begin position="203"/>
        <end position="229"/>
    </location>
</feature>
<comment type="caution">
    <text evidence="2">The sequence shown here is derived from an EMBL/GenBank/DDBJ whole genome shotgun (WGS) entry which is preliminary data.</text>
</comment>
<feature type="compositionally biased region" description="Polar residues" evidence="1">
    <location>
        <begin position="90"/>
        <end position="103"/>
    </location>
</feature>
<feature type="non-terminal residue" evidence="2">
    <location>
        <position position="1"/>
    </location>
</feature>